<name>A0A147IUU6_9SPHN</name>
<keyword evidence="1" id="KW-1133">Transmembrane helix</keyword>
<evidence type="ECO:0000259" key="2">
    <source>
        <dbReference type="Pfam" id="PF01757"/>
    </source>
</evidence>
<dbReference type="InterPro" id="IPR002656">
    <property type="entry name" value="Acyl_transf_3_dom"/>
</dbReference>
<dbReference type="Proteomes" id="UP000073923">
    <property type="component" value="Unassembled WGS sequence"/>
</dbReference>
<feature type="transmembrane region" description="Helical" evidence="1">
    <location>
        <begin position="189"/>
        <end position="208"/>
    </location>
</feature>
<gene>
    <name evidence="3" type="ORF">NS355_06955</name>
</gene>
<evidence type="ECO:0000313" key="3">
    <source>
        <dbReference type="EMBL" id="KTT99334.1"/>
    </source>
</evidence>
<proteinExistence type="predicted"/>
<dbReference type="Pfam" id="PF01757">
    <property type="entry name" value="Acyl_transf_3"/>
    <property type="match status" value="1"/>
</dbReference>
<dbReference type="EMBL" id="LDTF01000028">
    <property type="protein sequence ID" value="KTT99334.1"/>
    <property type="molecule type" value="Genomic_DNA"/>
</dbReference>
<keyword evidence="1" id="KW-0472">Membrane</keyword>
<feature type="transmembrane region" description="Helical" evidence="1">
    <location>
        <begin position="327"/>
        <end position="355"/>
    </location>
</feature>
<evidence type="ECO:0000256" key="1">
    <source>
        <dbReference type="SAM" id="Phobius"/>
    </source>
</evidence>
<feature type="transmembrane region" description="Helical" evidence="1">
    <location>
        <begin position="268"/>
        <end position="286"/>
    </location>
</feature>
<feature type="transmembrane region" description="Helical" evidence="1">
    <location>
        <begin position="214"/>
        <end position="230"/>
    </location>
</feature>
<evidence type="ECO:0000313" key="4">
    <source>
        <dbReference type="Proteomes" id="UP000073923"/>
    </source>
</evidence>
<dbReference type="GO" id="GO:0016020">
    <property type="term" value="C:membrane"/>
    <property type="evidence" value="ECO:0007669"/>
    <property type="project" value="TreeGrafter"/>
</dbReference>
<organism evidence="3 4">
    <name type="scientific">Sphingomonas yabuuchiae</name>
    <dbReference type="NCBI Taxonomy" id="172044"/>
    <lineage>
        <taxon>Bacteria</taxon>
        <taxon>Pseudomonadati</taxon>
        <taxon>Pseudomonadota</taxon>
        <taxon>Alphaproteobacteria</taxon>
        <taxon>Sphingomonadales</taxon>
        <taxon>Sphingomonadaceae</taxon>
        <taxon>Sphingomonas</taxon>
    </lineage>
</organism>
<feature type="transmembrane region" description="Helical" evidence="1">
    <location>
        <begin position="72"/>
        <end position="91"/>
    </location>
</feature>
<feature type="transmembrane region" description="Helical" evidence="1">
    <location>
        <begin position="111"/>
        <end position="130"/>
    </location>
</feature>
<comment type="caution">
    <text evidence="3">The sequence shown here is derived from an EMBL/GenBank/DDBJ whole genome shotgun (WGS) entry which is preliminary data.</text>
</comment>
<dbReference type="GO" id="GO:0000271">
    <property type="term" value="P:polysaccharide biosynthetic process"/>
    <property type="evidence" value="ECO:0007669"/>
    <property type="project" value="TreeGrafter"/>
</dbReference>
<dbReference type="InterPro" id="IPR050879">
    <property type="entry name" value="Acyltransferase_3"/>
</dbReference>
<dbReference type="PANTHER" id="PTHR23028:SF131">
    <property type="entry name" value="BLR2367 PROTEIN"/>
    <property type="match status" value="1"/>
</dbReference>
<dbReference type="PANTHER" id="PTHR23028">
    <property type="entry name" value="ACETYLTRANSFERASE"/>
    <property type="match status" value="1"/>
</dbReference>
<feature type="transmembrane region" description="Helical" evidence="1">
    <location>
        <begin position="237"/>
        <end position="256"/>
    </location>
</feature>
<feature type="transmembrane region" description="Helical" evidence="1">
    <location>
        <begin position="163"/>
        <end position="182"/>
    </location>
</feature>
<feature type="transmembrane region" description="Helical" evidence="1">
    <location>
        <begin position="298"/>
        <end position="321"/>
    </location>
</feature>
<dbReference type="GO" id="GO:0016747">
    <property type="term" value="F:acyltransferase activity, transferring groups other than amino-acyl groups"/>
    <property type="evidence" value="ECO:0007669"/>
    <property type="project" value="InterPro"/>
</dbReference>
<dbReference type="PATRIC" id="fig|172044.3.peg.1137"/>
<reference evidence="3 4" key="1">
    <citation type="journal article" date="2016" name="Front. Microbiol.">
        <title>Genomic Resource of Rice Seed Associated Bacteria.</title>
        <authorList>
            <person name="Midha S."/>
            <person name="Bansal K."/>
            <person name="Sharma S."/>
            <person name="Kumar N."/>
            <person name="Patil P.P."/>
            <person name="Chaudhry V."/>
            <person name="Patil P.B."/>
        </authorList>
    </citation>
    <scope>NUCLEOTIDE SEQUENCE [LARGE SCALE GENOMIC DNA]</scope>
    <source>
        <strain evidence="3 4">NS355</strain>
    </source>
</reference>
<sequence length="373" mass="41247">METAMTATAPLPDKSLPDSPTLAGVGGTKSRVLSIQVLRGFAACAVVLYHTDIILGHRNYGTNSQFGGLAEWGWLGVNLFFMISGFTILLAHHRDVGVPQRLARYSWRRFVRVYPIYWLMAVAFLIATYFKPDYRPLDLRPGNLLTTVMLLPFVQDPELPLKVAWSMLFEVMFYGLFALAILSRHASRLLWPLWTVAILVSVFVFHRYALDPLNVYNLYFILGALLWRAMPHLRASALIPLLLGLGISCVAVSGIVGPRANFDHDNLALFAVALPVLFVLAICLVAEKAYPRLFSSPTLLLIGDASYSIYLVHSAVLSVAGSLQSKALMWIPGVVYFVAAGVGSVIVGIGVHLYIEKPILTRLRDRLSPRHSA</sequence>
<accession>A0A147IUU6</accession>
<keyword evidence="1" id="KW-0812">Transmembrane</keyword>
<feature type="domain" description="Acyltransferase 3" evidence="2">
    <location>
        <begin position="34"/>
        <end position="350"/>
    </location>
</feature>
<protein>
    <recommendedName>
        <fullName evidence="2">Acyltransferase 3 domain-containing protein</fullName>
    </recommendedName>
</protein>
<dbReference type="AlphaFoldDB" id="A0A147IUU6"/>